<comment type="cofactor">
    <cofactor evidence="3">
        <name>NAD(+)</name>
        <dbReference type="ChEBI" id="CHEBI:57540"/>
    </cofactor>
</comment>
<keyword evidence="10" id="KW-0413">Isomerase</keyword>
<dbReference type="WBParaSite" id="TASK_0000928801-mRNA-1">
    <property type="protein sequence ID" value="TASK_0000928801-mRNA-1"/>
    <property type="gene ID" value="TASK_0000928801"/>
</dbReference>
<evidence type="ECO:0000256" key="10">
    <source>
        <dbReference type="ARBA" id="ARBA00023235"/>
    </source>
</evidence>
<accession>A0A0R3WEN2</accession>
<dbReference type="PANTHER" id="PTHR43725:SF47">
    <property type="entry name" value="UDP-GLUCOSE 4-EPIMERASE"/>
    <property type="match status" value="1"/>
</dbReference>
<keyword evidence="9" id="KW-0119">Carbohydrate metabolism</keyword>
<evidence type="ECO:0000256" key="2">
    <source>
        <dbReference type="ARBA" id="ARBA00000083"/>
    </source>
</evidence>
<dbReference type="GO" id="GO:0033499">
    <property type="term" value="P:galactose catabolic process via UDP-galactose, Leloir pathway"/>
    <property type="evidence" value="ECO:0007669"/>
    <property type="project" value="TreeGrafter"/>
</dbReference>
<dbReference type="Pfam" id="PF01370">
    <property type="entry name" value="Epimerase"/>
    <property type="match status" value="1"/>
</dbReference>
<dbReference type="InterPro" id="IPR016040">
    <property type="entry name" value="NAD(P)-bd_dom"/>
</dbReference>
<dbReference type="STRING" id="60517.A0A0R3WEN2"/>
<keyword evidence="9" id="KW-0299">Galactose metabolism</keyword>
<dbReference type="GO" id="GO:0003978">
    <property type="term" value="F:UDP-glucose 4-epimerase activity"/>
    <property type="evidence" value="ECO:0007669"/>
    <property type="project" value="UniProtKB-EC"/>
</dbReference>
<evidence type="ECO:0000256" key="8">
    <source>
        <dbReference type="ARBA" id="ARBA00023027"/>
    </source>
</evidence>
<proteinExistence type="predicted"/>
<keyword evidence="8" id="KW-0520">NAD</keyword>
<dbReference type="InterPro" id="IPR001509">
    <property type="entry name" value="Epimerase_deHydtase"/>
</dbReference>
<name>A0A0R3WEN2_TAEAS</name>
<feature type="domain" description="NAD-dependent epimerase/dehydratase" evidence="12">
    <location>
        <begin position="11"/>
        <end position="47"/>
    </location>
</feature>
<organism evidence="14">
    <name type="scientific">Taenia asiatica</name>
    <name type="common">Asian tapeworm</name>
    <dbReference type="NCBI Taxonomy" id="60517"/>
    <lineage>
        <taxon>Eukaryota</taxon>
        <taxon>Metazoa</taxon>
        <taxon>Spiralia</taxon>
        <taxon>Lophotrochozoa</taxon>
        <taxon>Platyhelminthes</taxon>
        <taxon>Cestoda</taxon>
        <taxon>Eucestoda</taxon>
        <taxon>Cyclophyllidea</taxon>
        <taxon>Taeniidae</taxon>
        <taxon>Taenia</taxon>
    </lineage>
</organism>
<dbReference type="GO" id="GO:0003974">
    <property type="term" value="F:UDP-N-acetylglucosamine 4-epimerase activity"/>
    <property type="evidence" value="ECO:0007669"/>
    <property type="project" value="UniProtKB-EC"/>
</dbReference>
<dbReference type="EC" id="5.1.3.7" evidence="6"/>
<comment type="catalytic activity">
    <reaction evidence="2">
        <text>UDP-alpha-D-glucose = UDP-alpha-D-galactose</text>
        <dbReference type="Rhea" id="RHEA:22168"/>
        <dbReference type="ChEBI" id="CHEBI:58885"/>
        <dbReference type="ChEBI" id="CHEBI:66914"/>
        <dbReference type="EC" id="5.1.3.2"/>
    </reaction>
</comment>
<evidence type="ECO:0000256" key="7">
    <source>
        <dbReference type="ARBA" id="ARBA00013189"/>
    </source>
</evidence>
<evidence type="ECO:0000256" key="5">
    <source>
        <dbReference type="ARBA" id="ARBA00004947"/>
    </source>
</evidence>
<dbReference type="SUPFAM" id="SSF51735">
    <property type="entry name" value="NAD(P)-binding Rossmann-fold domains"/>
    <property type="match status" value="1"/>
</dbReference>
<evidence type="ECO:0000256" key="3">
    <source>
        <dbReference type="ARBA" id="ARBA00001911"/>
    </source>
</evidence>
<sequence length="413" mass="45641">LMHHAEHKPLVLTTGGAGFIGSHTIVELLDAGYDTVILDNFCNASKGRLPFSFLDFGVYAVQHKSVLCCDSKILYCLPNHALKSYSFTPKFITDLTPISFCFFSACQGCIANLEKVCGQKLKTRNIDLLDKDALTALFHEFKFDYVIHFAALKAVGESVQIPLEYYQNNITGFVNLLQVMAANNVKKLVYSSSCTVYGDPSKLPLTEEAPTGHCANPYGRTKYIGEMILEDLTNSDPEWSVINLRYFNPVGAHKSGLIGEDAGPAPKNIFPCLTKTAYGRMREVVVFGNDYNTPDGTGIRDYIHVVDLAKGHVSAVKYLSKFKGCKSFNLGTGKGHSVMELIEAMEKASGKPVKYRFDARRGGDIAMAYADTTLAERELGWKAEKGLPEMCEDAWRWQCNFPDGYPKAAKGDL</sequence>
<dbReference type="Gene3D" id="3.90.25.10">
    <property type="entry name" value="UDP-galactose 4-epimerase, domain 1"/>
    <property type="match status" value="1"/>
</dbReference>
<evidence type="ECO:0000256" key="6">
    <source>
        <dbReference type="ARBA" id="ARBA00013175"/>
    </source>
</evidence>
<dbReference type="InterPro" id="IPR036291">
    <property type="entry name" value="NAD(P)-bd_dom_sf"/>
</dbReference>
<evidence type="ECO:0000259" key="13">
    <source>
        <dbReference type="Pfam" id="PF16363"/>
    </source>
</evidence>
<protein>
    <recommendedName>
        <fullName evidence="11">UDP-N-acetylglucosamine 4-epimerase</fullName>
        <ecNumber evidence="7">5.1.3.2</ecNumber>
        <ecNumber evidence="6">5.1.3.7</ecNumber>
    </recommendedName>
</protein>
<evidence type="ECO:0000313" key="14">
    <source>
        <dbReference type="WBParaSite" id="TASK_0000928801-mRNA-1"/>
    </source>
</evidence>
<dbReference type="PRINTS" id="PR01713">
    <property type="entry name" value="NUCEPIMERASE"/>
</dbReference>
<evidence type="ECO:0000256" key="4">
    <source>
        <dbReference type="ARBA" id="ARBA00002760"/>
    </source>
</evidence>
<dbReference type="EC" id="5.1.3.2" evidence="7"/>
<dbReference type="Pfam" id="PF16363">
    <property type="entry name" value="GDP_Man_Dehyd"/>
    <property type="match status" value="1"/>
</dbReference>
<dbReference type="GO" id="GO:0005829">
    <property type="term" value="C:cytosol"/>
    <property type="evidence" value="ECO:0007669"/>
    <property type="project" value="TreeGrafter"/>
</dbReference>
<dbReference type="CDD" id="cd05247">
    <property type="entry name" value="UDP_G4E_1_SDR_e"/>
    <property type="match status" value="1"/>
</dbReference>
<dbReference type="InterPro" id="IPR005886">
    <property type="entry name" value="UDP_G4E"/>
</dbReference>
<evidence type="ECO:0000256" key="11">
    <source>
        <dbReference type="ARBA" id="ARBA00031827"/>
    </source>
</evidence>
<dbReference type="Gene3D" id="3.40.50.720">
    <property type="entry name" value="NAD(P)-binding Rossmann-like Domain"/>
    <property type="match status" value="2"/>
</dbReference>
<comment type="function">
    <text evidence="4">Catalyzes two distinct but analogous reactions: the reversible epimerization of UDP-glucose to UDP-galactose and the reversible epimerization of UDP-N-acetylglucosamine to UDP-N-acetylgalactosamine. The reaction with UDP-Gal plays a critical role in the Leloir pathway of galactose catabolism in which galactose is converted to the glycolytic intermediate glucose 6-phosphate. It contributes to the catabolism of dietary galactose and enables the endogenous biosynthesis of both UDP-Gal and UDP-GalNAc when exogenous sources are limited. Both UDP-sugar interconversions are important in the synthesis of glycoproteins and glycolipids.</text>
</comment>
<dbReference type="PANTHER" id="PTHR43725">
    <property type="entry name" value="UDP-GLUCOSE 4-EPIMERASE"/>
    <property type="match status" value="1"/>
</dbReference>
<evidence type="ECO:0000256" key="9">
    <source>
        <dbReference type="ARBA" id="ARBA00023144"/>
    </source>
</evidence>
<evidence type="ECO:0000259" key="12">
    <source>
        <dbReference type="Pfam" id="PF01370"/>
    </source>
</evidence>
<evidence type="ECO:0000256" key="1">
    <source>
        <dbReference type="ARBA" id="ARBA00000014"/>
    </source>
</evidence>
<reference evidence="14" key="1">
    <citation type="submission" date="2017-02" db="UniProtKB">
        <authorList>
            <consortium name="WormBaseParasite"/>
        </authorList>
    </citation>
    <scope>IDENTIFICATION</scope>
</reference>
<comment type="catalytic activity">
    <reaction evidence="1">
        <text>UDP-N-acetyl-alpha-D-glucosamine = UDP-N-acetyl-alpha-D-galactosamine</text>
        <dbReference type="Rhea" id="RHEA:20517"/>
        <dbReference type="ChEBI" id="CHEBI:57705"/>
        <dbReference type="ChEBI" id="CHEBI:67138"/>
        <dbReference type="EC" id="5.1.3.7"/>
    </reaction>
</comment>
<dbReference type="AlphaFoldDB" id="A0A0R3WEN2"/>
<comment type="pathway">
    <text evidence="5">Carbohydrate metabolism; galactose metabolism.</text>
</comment>
<feature type="domain" description="NAD(P)-binding" evidence="13">
    <location>
        <begin position="112"/>
        <end position="393"/>
    </location>
</feature>
<dbReference type="NCBIfam" id="TIGR01179">
    <property type="entry name" value="galE"/>
    <property type="match status" value="1"/>
</dbReference>